<dbReference type="OMA" id="MIGCCET"/>
<sequence>MQPTTIDLYALGITIVVGGQYFSWNTGLVAGFYSYLGATLLMGVAYCCMVSCLAEISSALPFAGGAYGIARCSLGFYFGFMIGCCETLEYIAYVASSVLTLGDMLTMVLPALGPVRPVLWLLIYAAALGLHLAGGAVFWRANRILAFLALLIIAAYILGSLAVTSPAANASSEDLYRFEFRQVLKQMPESAWFFVGIESLNMASDDVCNPRQQIPRAQLLCVLTLSVLGVSVLSTSSFVAPGVTTLATATVPFNNGFMAMGLSMYAATLLSLPATFATIFGFMYSYGKLTIAIAGSQLLPPLFLHTWFPHRVHGPALLLTSGVGYGVCLVTYFVPSIGDSLFAVCICSAFCAYIAQCIGFIYLRLSFAHLERQYTSPLGICGAVFPLCVWLLNLVSIIGSLPTTKCWC</sequence>
<dbReference type="GO" id="GO:0055085">
    <property type="term" value="P:transmembrane transport"/>
    <property type="evidence" value="ECO:0007669"/>
    <property type="project" value="InterPro"/>
</dbReference>
<evidence type="ECO:0000256" key="4">
    <source>
        <dbReference type="ARBA" id="ARBA00023136"/>
    </source>
</evidence>
<keyword evidence="3 5" id="KW-1133">Transmembrane helix</keyword>
<evidence type="ECO:0000256" key="3">
    <source>
        <dbReference type="ARBA" id="ARBA00022989"/>
    </source>
</evidence>
<feature type="transmembrane region" description="Helical" evidence="5">
    <location>
        <begin position="30"/>
        <end position="53"/>
    </location>
</feature>
<evidence type="ECO:0000259" key="6">
    <source>
        <dbReference type="Pfam" id="PF00324"/>
    </source>
</evidence>
<dbReference type="PANTHER" id="PTHR42770:SF7">
    <property type="entry name" value="MEMBRANE PROTEIN"/>
    <property type="match status" value="1"/>
</dbReference>
<feature type="transmembrane region" description="Helical" evidence="5">
    <location>
        <begin position="90"/>
        <end position="112"/>
    </location>
</feature>
<feature type="domain" description="Amino acid permease/ SLC12A" evidence="6">
    <location>
        <begin position="30"/>
        <end position="397"/>
    </location>
</feature>
<feature type="transmembrane region" description="Helical" evidence="5">
    <location>
        <begin position="7"/>
        <end position="24"/>
    </location>
</feature>
<dbReference type="InterPro" id="IPR004841">
    <property type="entry name" value="AA-permease/SLC12A_dom"/>
</dbReference>
<dbReference type="OrthoDB" id="165722at2759"/>
<dbReference type="PIRSF" id="PIRSF006060">
    <property type="entry name" value="AA_transporter"/>
    <property type="match status" value="1"/>
</dbReference>
<feature type="transmembrane region" description="Helical" evidence="5">
    <location>
        <begin position="219"/>
        <end position="240"/>
    </location>
</feature>
<reference evidence="7 8" key="1">
    <citation type="journal article" date="2013" name="PLoS Genet.">
        <title>Distinctive expansion of potential virulence genes in the genome of the oomycete fish pathogen Saprolegnia parasitica.</title>
        <authorList>
            <person name="Jiang R.H."/>
            <person name="de Bruijn I."/>
            <person name="Haas B.J."/>
            <person name="Belmonte R."/>
            <person name="Lobach L."/>
            <person name="Christie J."/>
            <person name="van den Ackerveken G."/>
            <person name="Bottin A."/>
            <person name="Bulone V."/>
            <person name="Diaz-Moreno S.M."/>
            <person name="Dumas B."/>
            <person name="Fan L."/>
            <person name="Gaulin E."/>
            <person name="Govers F."/>
            <person name="Grenville-Briggs L.J."/>
            <person name="Horner N.R."/>
            <person name="Levin J.Z."/>
            <person name="Mammella M."/>
            <person name="Meijer H.J."/>
            <person name="Morris P."/>
            <person name="Nusbaum C."/>
            <person name="Oome S."/>
            <person name="Phillips A.J."/>
            <person name="van Rooyen D."/>
            <person name="Rzeszutek E."/>
            <person name="Saraiva M."/>
            <person name="Secombes C.J."/>
            <person name="Seidl M.F."/>
            <person name="Snel B."/>
            <person name="Stassen J.H."/>
            <person name="Sykes S."/>
            <person name="Tripathy S."/>
            <person name="van den Berg H."/>
            <person name="Vega-Arreguin J.C."/>
            <person name="Wawra S."/>
            <person name="Young S.K."/>
            <person name="Zeng Q."/>
            <person name="Dieguez-Uribeondo J."/>
            <person name="Russ C."/>
            <person name="Tyler B.M."/>
            <person name="van West P."/>
        </authorList>
    </citation>
    <scope>NUCLEOTIDE SEQUENCE [LARGE SCALE GENOMIC DNA]</scope>
    <source>
        <strain evidence="7 8">CBS 223.65</strain>
    </source>
</reference>
<feature type="transmembrane region" description="Helical" evidence="5">
    <location>
        <begin position="314"/>
        <end position="334"/>
    </location>
</feature>
<dbReference type="AlphaFoldDB" id="A0A067BSP6"/>
<dbReference type="EMBL" id="KK583705">
    <property type="protein sequence ID" value="KDO17306.1"/>
    <property type="molecule type" value="Genomic_DNA"/>
</dbReference>
<dbReference type="PANTHER" id="PTHR42770">
    <property type="entry name" value="AMINO ACID TRANSPORTER-RELATED"/>
    <property type="match status" value="1"/>
</dbReference>
<keyword evidence="4 5" id="KW-0472">Membrane</keyword>
<comment type="subcellular location">
    <subcellularLocation>
        <location evidence="1">Membrane</location>
        <topology evidence="1">Multi-pass membrane protein</topology>
    </subcellularLocation>
</comment>
<protein>
    <recommendedName>
        <fullName evidence="6">Amino acid permease/ SLC12A domain-containing protein</fullName>
    </recommendedName>
</protein>
<name>A0A067BSP6_SAPPC</name>
<dbReference type="VEuPathDB" id="FungiDB:SPRG_21868"/>
<keyword evidence="8" id="KW-1185">Reference proteome</keyword>
<dbReference type="KEGG" id="spar:SPRG_21868"/>
<feature type="transmembrane region" description="Helical" evidence="5">
    <location>
        <begin position="144"/>
        <end position="163"/>
    </location>
</feature>
<evidence type="ECO:0000256" key="1">
    <source>
        <dbReference type="ARBA" id="ARBA00004141"/>
    </source>
</evidence>
<keyword evidence="2 5" id="KW-0812">Transmembrane</keyword>
<dbReference type="GeneID" id="24142376"/>
<dbReference type="Pfam" id="PF00324">
    <property type="entry name" value="AA_permease"/>
    <property type="match status" value="1"/>
</dbReference>
<evidence type="ECO:0000256" key="5">
    <source>
        <dbReference type="SAM" id="Phobius"/>
    </source>
</evidence>
<evidence type="ECO:0000313" key="8">
    <source>
        <dbReference type="Proteomes" id="UP000030745"/>
    </source>
</evidence>
<organism evidence="7 8">
    <name type="scientific">Saprolegnia parasitica (strain CBS 223.65)</name>
    <dbReference type="NCBI Taxonomy" id="695850"/>
    <lineage>
        <taxon>Eukaryota</taxon>
        <taxon>Sar</taxon>
        <taxon>Stramenopiles</taxon>
        <taxon>Oomycota</taxon>
        <taxon>Saprolegniomycetes</taxon>
        <taxon>Saprolegniales</taxon>
        <taxon>Saprolegniaceae</taxon>
        <taxon>Saprolegnia</taxon>
    </lineage>
</organism>
<gene>
    <name evidence="7" type="ORF">SPRG_21868</name>
</gene>
<dbReference type="GO" id="GO:0016020">
    <property type="term" value="C:membrane"/>
    <property type="evidence" value="ECO:0007669"/>
    <property type="project" value="UniProtKB-SubCell"/>
</dbReference>
<evidence type="ECO:0000256" key="2">
    <source>
        <dbReference type="ARBA" id="ARBA00022692"/>
    </source>
</evidence>
<accession>A0A067BSP6</accession>
<evidence type="ECO:0000313" key="7">
    <source>
        <dbReference type="EMBL" id="KDO17306.1"/>
    </source>
</evidence>
<dbReference type="InterPro" id="IPR050367">
    <property type="entry name" value="APC_superfamily"/>
</dbReference>
<feature type="transmembrane region" description="Helical" evidence="5">
    <location>
        <begin position="260"/>
        <end position="282"/>
    </location>
</feature>
<dbReference type="RefSeq" id="XP_012211985.1">
    <property type="nucleotide sequence ID" value="XM_012356595.1"/>
</dbReference>
<feature type="transmembrane region" description="Helical" evidence="5">
    <location>
        <begin position="341"/>
        <end position="362"/>
    </location>
</feature>
<feature type="transmembrane region" description="Helical" evidence="5">
    <location>
        <begin position="374"/>
        <end position="395"/>
    </location>
</feature>
<feature type="transmembrane region" description="Helical" evidence="5">
    <location>
        <begin position="119"/>
        <end position="138"/>
    </location>
</feature>
<feature type="transmembrane region" description="Helical" evidence="5">
    <location>
        <begin position="60"/>
        <end position="78"/>
    </location>
</feature>
<dbReference type="Proteomes" id="UP000030745">
    <property type="component" value="Unassembled WGS sequence"/>
</dbReference>
<proteinExistence type="predicted"/>
<dbReference type="Gene3D" id="1.20.1740.10">
    <property type="entry name" value="Amino acid/polyamine transporter I"/>
    <property type="match status" value="1"/>
</dbReference>